<dbReference type="Pfam" id="PF04043">
    <property type="entry name" value="PMEI"/>
    <property type="match status" value="1"/>
</dbReference>
<dbReference type="FunFam" id="1.20.140.40:FF:000009">
    <property type="entry name" value="Invertase/pectin methylesterase inhibitor family protein"/>
    <property type="match status" value="1"/>
</dbReference>
<feature type="compositionally biased region" description="Polar residues" evidence="4">
    <location>
        <begin position="19"/>
        <end position="41"/>
    </location>
</feature>
<comment type="similarity">
    <text evidence="3">Belongs to the PMEI family.</text>
</comment>
<keyword evidence="7" id="KW-1185">Reference proteome</keyword>
<comment type="caution">
    <text evidence="6">The sequence shown here is derived from an EMBL/GenBank/DDBJ whole genome shotgun (WGS) entry which is preliminary data.</text>
</comment>
<dbReference type="Gene3D" id="1.20.140.40">
    <property type="entry name" value="Invertase/pectin methylesterase inhibitor family protein"/>
    <property type="match status" value="1"/>
</dbReference>
<dbReference type="InterPro" id="IPR035513">
    <property type="entry name" value="Invertase/methylesterase_inhib"/>
</dbReference>
<keyword evidence="1" id="KW-0732">Signal</keyword>
<name>A0AA88RQ50_9ASTE</name>
<accession>A0AA88RQ50</accession>
<proteinExistence type="inferred from homology"/>
<dbReference type="PANTHER" id="PTHR35357:SF8">
    <property type="entry name" value="OS01G0111000 PROTEIN"/>
    <property type="match status" value="1"/>
</dbReference>
<protein>
    <recommendedName>
        <fullName evidence="5">Pectinesterase inhibitor domain-containing protein</fullName>
    </recommendedName>
</protein>
<evidence type="ECO:0000256" key="2">
    <source>
        <dbReference type="ARBA" id="ARBA00023157"/>
    </source>
</evidence>
<dbReference type="GO" id="GO:0004857">
    <property type="term" value="F:enzyme inhibitor activity"/>
    <property type="evidence" value="ECO:0007669"/>
    <property type="project" value="InterPro"/>
</dbReference>
<reference evidence="6" key="1">
    <citation type="submission" date="2022-12" db="EMBL/GenBank/DDBJ databases">
        <title>Draft genome assemblies for two species of Escallonia (Escalloniales).</title>
        <authorList>
            <person name="Chanderbali A."/>
            <person name="Dervinis C."/>
            <person name="Anghel I."/>
            <person name="Soltis D."/>
            <person name="Soltis P."/>
            <person name="Zapata F."/>
        </authorList>
    </citation>
    <scope>NUCLEOTIDE SEQUENCE</scope>
    <source>
        <strain evidence="6">UCBG92.1500</strain>
        <tissue evidence="6">Leaf</tissue>
    </source>
</reference>
<evidence type="ECO:0000259" key="5">
    <source>
        <dbReference type="SMART" id="SM00856"/>
    </source>
</evidence>
<feature type="compositionally biased region" description="Polar residues" evidence="4">
    <location>
        <begin position="1"/>
        <end position="10"/>
    </location>
</feature>
<evidence type="ECO:0000256" key="4">
    <source>
        <dbReference type="SAM" id="MobiDB-lite"/>
    </source>
</evidence>
<feature type="region of interest" description="Disordered" evidence="4">
    <location>
        <begin position="1"/>
        <end position="41"/>
    </location>
</feature>
<dbReference type="EMBL" id="JAVXUO010000661">
    <property type="protein sequence ID" value="KAK2990207.1"/>
    <property type="molecule type" value="Genomic_DNA"/>
</dbReference>
<keyword evidence="2" id="KW-1015">Disulfide bond</keyword>
<dbReference type="InterPro" id="IPR034087">
    <property type="entry name" value="C/VIF1"/>
</dbReference>
<evidence type="ECO:0000313" key="6">
    <source>
        <dbReference type="EMBL" id="KAK2990207.1"/>
    </source>
</evidence>
<dbReference type="Proteomes" id="UP001187471">
    <property type="component" value="Unassembled WGS sequence"/>
</dbReference>
<evidence type="ECO:0000256" key="1">
    <source>
        <dbReference type="ARBA" id="ARBA00022729"/>
    </source>
</evidence>
<sequence length="260" mass="27617">MLSQKSSISGPSGPKANALWSSTPMRNSTNPTERVPSTTNLEYPFEPTCKRSSLEELLGFFVTSSIKGLSVRLVLCLERVHALSSTLFLCATMKALITLVILAIVLTLEPASADLGTIQSTCKRTPYYNLCVSTLQADPKSASADVTGLALIMVRVVKAKTTELVGIIRGLKGSRPDLRKALDQCDQAYSTGILVADVPVAEEALTKGNPKFAETGMNDAASEALGCEGVFKPAKSPFTDKNTALHDVSAIAAAITRLLL</sequence>
<dbReference type="PANTHER" id="PTHR35357">
    <property type="entry name" value="OS02G0537100 PROTEIN"/>
    <property type="match status" value="1"/>
</dbReference>
<dbReference type="InterPro" id="IPR006501">
    <property type="entry name" value="Pectinesterase_inhib_dom"/>
</dbReference>
<gene>
    <name evidence="6" type="ORF">RJ640_014659</name>
</gene>
<evidence type="ECO:0000256" key="3">
    <source>
        <dbReference type="ARBA" id="ARBA00038471"/>
    </source>
</evidence>
<dbReference type="SUPFAM" id="SSF101148">
    <property type="entry name" value="Plant invertase/pectin methylesterase inhibitor"/>
    <property type="match status" value="1"/>
</dbReference>
<feature type="domain" description="Pectinesterase inhibitor" evidence="5">
    <location>
        <begin position="113"/>
        <end position="255"/>
    </location>
</feature>
<dbReference type="SMART" id="SM00856">
    <property type="entry name" value="PMEI"/>
    <property type="match status" value="1"/>
</dbReference>
<dbReference type="NCBIfam" id="TIGR01614">
    <property type="entry name" value="PME_inhib"/>
    <property type="match status" value="1"/>
</dbReference>
<dbReference type="CDD" id="cd15796">
    <property type="entry name" value="CIF_like"/>
    <property type="match status" value="1"/>
</dbReference>
<organism evidence="6 7">
    <name type="scientific">Escallonia rubra</name>
    <dbReference type="NCBI Taxonomy" id="112253"/>
    <lineage>
        <taxon>Eukaryota</taxon>
        <taxon>Viridiplantae</taxon>
        <taxon>Streptophyta</taxon>
        <taxon>Embryophyta</taxon>
        <taxon>Tracheophyta</taxon>
        <taxon>Spermatophyta</taxon>
        <taxon>Magnoliopsida</taxon>
        <taxon>eudicotyledons</taxon>
        <taxon>Gunneridae</taxon>
        <taxon>Pentapetalae</taxon>
        <taxon>asterids</taxon>
        <taxon>campanulids</taxon>
        <taxon>Escalloniales</taxon>
        <taxon>Escalloniaceae</taxon>
        <taxon>Escallonia</taxon>
    </lineage>
</organism>
<dbReference type="AlphaFoldDB" id="A0AA88RQ50"/>
<evidence type="ECO:0000313" key="7">
    <source>
        <dbReference type="Proteomes" id="UP001187471"/>
    </source>
</evidence>